<feature type="compositionally biased region" description="Low complexity" evidence="1">
    <location>
        <begin position="351"/>
        <end position="361"/>
    </location>
</feature>
<name>D7G7C8_ECTSI</name>
<accession>D7G7C8</accession>
<evidence type="ECO:0000313" key="3">
    <source>
        <dbReference type="Proteomes" id="UP000002630"/>
    </source>
</evidence>
<dbReference type="EMBL" id="FN649753">
    <property type="protein sequence ID" value="CBJ27679.1"/>
    <property type="molecule type" value="Genomic_DNA"/>
</dbReference>
<evidence type="ECO:0000256" key="1">
    <source>
        <dbReference type="SAM" id="MobiDB-lite"/>
    </source>
</evidence>
<protein>
    <recommendedName>
        <fullName evidence="4">Sulfotransferase</fullName>
    </recommendedName>
</protein>
<dbReference type="EMBL" id="FN649036">
    <property type="protein sequence ID" value="CBJ27679.1"/>
    <property type="molecule type" value="Genomic_DNA"/>
</dbReference>
<proteinExistence type="predicted"/>
<reference evidence="2 3" key="1">
    <citation type="journal article" date="2010" name="Nature">
        <title>The Ectocarpus genome and the independent evolution of multicellularity in brown algae.</title>
        <authorList>
            <person name="Cock J.M."/>
            <person name="Sterck L."/>
            <person name="Rouze P."/>
            <person name="Scornet D."/>
            <person name="Allen A.E."/>
            <person name="Amoutzias G."/>
            <person name="Anthouard V."/>
            <person name="Artiguenave F."/>
            <person name="Aury J.M."/>
            <person name="Badger J.H."/>
            <person name="Beszteri B."/>
            <person name="Billiau K."/>
            <person name="Bonnet E."/>
            <person name="Bothwell J.H."/>
            <person name="Bowler C."/>
            <person name="Boyen C."/>
            <person name="Brownlee C."/>
            <person name="Carrano C.J."/>
            <person name="Charrier B."/>
            <person name="Cho G.Y."/>
            <person name="Coelho S.M."/>
            <person name="Collen J."/>
            <person name="Corre E."/>
            <person name="Da Silva C."/>
            <person name="Delage L."/>
            <person name="Delaroque N."/>
            <person name="Dittami S.M."/>
            <person name="Doulbeau S."/>
            <person name="Elias M."/>
            <person name="Farnham G."/>
            <person name="Gachon C.M."/>
            <person name="Gschloessl B."/>
            <person name="Heesch S."/>
            <person name="Jabbari K."/>
            <person name="Jubin C."/>
            <person name="Kawai H."/>
            <person name="Kimura K."/>
            <person name="Kloareg B."/>
            <person name="Kupper F.C."/>
            <person name="Lang D."/>
            <person name="Le Bail A."/>
            <person name="Leblanc C."/>
            <person name="Lerouge P."/>
            <person name="Lohr M."/>
            <person name="Lopez P.J."/>
            <person name="Martens C."/>
            <person name="Maumus F."/>
            <person name="Michel G."/>
            <person name="Miranda-Saavedra D."/>
            <person name="Morales J."/>
            <person name="Moreau H."/>
            <person name="Motomura T."/>
            <person name="Nagasato C."/>
            <person name="Napoli C.A."/>
            <person name="Nelson D.R."/>
            <person name="Nyvall-Collen P."/>
            <person name="Peters A.F."/>
            <person name="Pommier C."/>
            <person name="Potin P."/>
            <person name="Poulain J."/>
            <person name="Quesneville H."/>
            <person name="Read B."/>
            <person name="Rensing S.A."/>
            <person name="Ritter A."/>
            <person name="Rousvoal S."/>
            <person name="Samanta M."/>
            <person name="Samson G."/>
            <person name="Schroeder D.C."/>
            <person name="Segurens B."/>
            <person name="Strittmatter M."/>
            <person name="Tonon T."/>
            <person name="Tregear J.W."/>
            <person name="Valentin K."/>
            <person name="von Dassow P."/>
            <person name="Yamagishi T."/>
            <person name="Van de Peer Y."/>
            <person name="Wincker P."/>
        </authorList>
    </citation>
    <scope>NUCLEOTIDE SEQUENCE [LARGE SCALE GENOMIC DNA]</scope>
    <source>
        <strain evidence="3">Ec32 / CCAP1310/4</strain>
    </source>
</reference>
<evidence type="ECO:0008006" key="4">
    <source>
        <dbReference type="Google" id="ProtNLM"/>
    </source>
</evidence>
<dbReference type="SUPFAM" id="SSF52540">
    <property type="entry name" value="P-loop containing nucleoside triphosphate hydrolases"/>
    <property type="match status" value="1"/>
</dbReference>
<keyword evidence="3" id="KW-1185">Reference proteome</keyword>
<dbReference type="OrthoDB" id="45247at2759"/>
<dbReference type="Proteomes" id="UP000002630">
    <property type="component" value="Linkage Group LG28"/>
</dbReference>
<evidence type="ECO:0000313" key="2">
    <source>
        <dbReference type="EMBL" id="CBJ27679.1"/>
    </source>
</evidence>
<dbReference type="Gene3D" id="3.40.50.300">
    <property type="entry name" value="P-loop containing nucleotide triphosphate hydrolases"/>
    <property type="match status" value="1"/>
</dbReference>
<organism evidence="2 3">
    <name type="scientific">Ectocarpus siliculosus</name>
    <name type="common">Brown alga</name>
    <name type="synonym">Conferva siliculosa</name>
    <dbReference type="NCBI Taxonomy" id="2880"/>
    <lineage>
        <taxon>Eukaryota</taxon>
        <taxon>Sar</taxon>
        <taxon>Stramenopiles</taxon>
        <taxon>Ochrophyta</taxon>
        <taxon>PX clade</taxon>
        <taxon>Phaeophyceae</taxon>
        <taxon>Ectocarpales</taxon>
        <taxon>Ectocarpaceae</taxon>
        <taxon>Ectocarpus</taxon>
    </lineage>
</organism>
<dbReference type="InterPro" id="IPR027417">
    <property type="entry name" value="P-loop_NTPase"/>
</dbReference>
<gene>
    <name evidence="2" type="ORF">Esi_0080_0095</name>
</gene>
<dbReference type="AlphaFoldDB" id="D7G7C8"/>
<feature type="region of interest" description="Disordered" evidence="1">
    <location>
        <begin position="351"/>
        <end position="396"/>
    </location>
</feature>
<sequence length="521" mass="58441">MRPIGGKLPNVPVSETVDLEVPREGLLWQPTLMSPLKCGEAADLAADECEATITFCLMRMAEYQETPWKYPMAVMLQKKSGCSKAENLRSFHLSDLRTYMREHPEEFLQPNGFVYHETRTGSTLVANMLAHVPSNLVVSESNMAEDPVRRCSHCTEMQKVTLLREIMTLLGNGRNGHKHLFFKFQDSTTLPLMMKAYPEVGWVYLFRDPVEVMVSNLKCFANRPEKQQAMGSCVAELRRELEAALAGPAALQAASRGSVRRLATQARGDADERRQHPYLLVLLVFRRSLNFGLRRWCFCTCSRRNSHTHGSIAASPQRLGSLPRLQHGAYGKRERFYKGFDFDAADHDMNNNNNNNNININVTANHDPDKPEGKSGRPPMSPCLMSKPPSDMKGKPKEEICADRLRTLCQAAVDQLEEGGNGAVVEYTNLPDVVTEYIYPVLFGMGDDKLKDHLPYLSAAAGMYSKSMSNPESEFKQGTDAGYKHVMAEKAYQDAAEVTGLSAVYRKLQGLQTWHKGGERR</sequence>
<dbReference type="InParanoid" id="D7G7C8"/>
<feature type="compositionally biased region" description="Basic and acidic residues" evidence="1">
    <location>
        <begin position="366"/>
        <end position="375"/>
    </location>
</feature>